<accession>A0A261F7M7</accession>
<feature type="transmembrane region" description="Helical" evidence="1">
    <location>
        <begin position="80"/>
        <end position="106"/>
    </location>
</feature>
<comment type="caution">
    <text evidence="2">The sequence shown here is derived from an EMBL/GenBank/DDBJ whole genome shotgun (WGS) entry which is preliminary data.</text>
</comment>
<dbReference type="AlphaFoldDB" id="A0A261F7M7"/>
<evidence type="ECO:0008006" key="4">
    <source>
        <dbReference type="Google" id="ProtNLM"/>
    </source>
</evidence>
<dbReference type="Pfam" id="PF11377">
    <property type="entry name" value="DUF3180"/>
    <property type="match status" value="1"/>
</dbReference>
<dbReference type="InterPro" id="IPR021517">
    <property type="entry name" value="DUF3180"/>
</dbReference>
<keyword evidence="3" id="KW-1185">Reference proteome</keyword>
<sequence length="155" mass="16819">MKAQRTPWWHYVTLLIAGLLVGLIAASWASRHSSAMMSAPWYLTASIIGVGFVVLWSAWQVRRFVDGKITKMAPERSVNTLVFAKALGLAAAALAGWYLGIFAIVIQHAEVEYFATVAWQTSVAAVACGIDVGFGALGEFWCLMPPDGEKRDSGK</sequence>
<dbReference type="Proteomes" id="UP000243657">
    <property type="component" value="Unassembled WGS sequence"/>
</dbReference>
<feature type="transmembrane region" description="Helical" evidence="1">
    <location>
        <begin position="118"/>
        <end position="143"/>
    </location>
</feature>
<evidence type="ECO:0000313" key="3">
    <source>
        <dbReference type="Proteomes" id="UP000243657"/>
    </source>
</evidence>
<proteinExistence type="predicted"/>
<gene>
    <name evidence="2" type="ORF">ALMA_0390</name>
</gene>
<dbReference type="RefSeq" id="WP_094726146.1">
    <property type="nucleotide sequence ID" value="NZ_JBHLWS010000002.1"/>
</dbReference>
<name>A0A261F7M7_9BIFI</name>
<keyword evidence="1" id="KW-0472">Membrane</keyword>
<evidence type="ECO:0000256" key="1">
    <source>
        <dbReference type="SAM" id="Phobius"/>
    </source>
</evidence>
<keyword evidence="1" id="KW-0812">Transmembrane</keyword>
<organism evidence="2 3">
    <name type="scientific">Alloscardovia macacae</name>
    <dbReference type="NCBI Taxonomy" id="1160091"/>
    <lineage>
        <taxon>Bacteria</taxon>
        <taxon>Bacillati</taxon>
        <taxon>Actinomycetota</taxon>
        <taxon>Actinomycetes</taxon>
        <taxon>Bifidobacteriales</taxon>
        <taxon>Bifidobacteriaceae</taxon>
        <taxon>Alloscardovia</taxon>
    </lineage>
</organism>
<keyword evidence="1" id="KW-1133">Transmembrane helix</keyword>
<protein>
    <recommendedName>
        <fullName evidence="4">DUF3180 domain-containing protein</fullName>
    </recommendedName>
</protein>
<feature type="transmembrane region" description="Helical" evidence="1">
    <location>
        <begin position="39"/>
        <end position="59"/>
    </location>
</feature>
<reference evidence="2 3" key="1">
    <citation type="journal article" date="2017" name="BMC Genomics">
        <title>Comparative genomic and phylogenomic analyses of the Bifidobacteriaceae family.</title>
        <authorList>
            <person name="Lugli G.A."/>
            <person name="Milani C."/>
            <person name="Turroni F."/>
            <person name="Duranti S."/>
            <person name="Mancabelli L."/>
            <person name="Mangifesta M."/>
            <person name="Ferrario C."/>
            <person name="Modesto M."/>
            <person name="Mattarelli P."/>
            <person name="Jiri K."/>
            <person name="van Sinderen D."/>
            <person name="Ventura M."/>
        </authorList>
    </citation>
    <scope>NUCLEOTIDE SEQUENCE [LARGE SCALE GENOMIC DNA]</scope>
    <source>
        <strain evidence="2 3">DSM 24762</strain>
    </source>
</reference>
<dbReference type="EMBL" id="MWWT01000001">
    <property type="protein sequence ID" value="OZG55065.1"/>
    <property type="molecule type" value="Genomic_DNA"/>
</dbReference>
<evidence type="ECO:0000313" key="2">
    <source>
        <dbReference type="EMBL" id="OZG55065.1"/>
    </source>
</evidence>